<feature type="domain" description="HTH araC/xylS-type" evidence="4">
    <location>
        <begin position="187"/>
        <end position="285"/>
    </location>
</feature>
<dbReference type="PANTHER" id="PTHR43280">
    <property type="entry name" value="ARAC-FAMILY TRANSCRIPTIONAL REGULATOR"/>
    <property type="match status" value="1"/>
</dbReference>
<dbReference type="CDD" id="cd06986">
    <property type="entry name" value="cupin_MmsR-like_N"/>
    <property type="match status" value="1"/>
</dbReference>
<dbReference type="Proteomes" id="UP000474104">
    <property type="component" value="Unassembled WGS sequence"/>
</dbReference>
<dbReference type="Pfam" id="PF02311">
    <property type="entry name" value="AraC_binding"/>
    <property type="match status" value="1"/>
</dbReference>
<keyword evidence="2" id="KW-0238">DNA-binding</keyword>
<dbReference type="Pfam" id="PF12833">
    <property type="entry name" value="HTH_18"/>
    <property type="match status" value="1"/>
</dbReference>
<dbReference type="PROSITE" id="PS01124">
    <property type="entry name" value="HTH_ARAC_FAMILY_2"/>
    <property type="match status" value="1"/>
</dbReference>
<dbReference type="EMBL" id="VIRB01000079">
    <property type="protein sequence ID" value="NDO69691.1"/>
    <property type="molecule type" value="Genomic_DNA"/>
</dbReference>
<dbReference type="PRINTS" id="PR00032">
    <property type="entry name" value="HTHARAC"/>
</dbReference>
<dbReference type="InterPro" id="IPR018062">
    <property type="entry name" value="HTH_AraC-typ_CS"/>
</dbReference>
<keyword evidence="3" id="KW-0804">Transcription</keyword>
<dbReference type="AlphaFoldDB" id="A0A9X5C8I5"/>
<keyword evidence="1" id="KW-0805">Transcription regulation</keyword>
<comment type="caution">
    <text evidence="5">The sequence shown here is derived from an EMBL/GenBank/DDBJ whole genome shotgun (WGS) entry which is preliminary data.</text>
</comment>
<dbReference type="SUPFAM" id="SSF46689">
    <property type="entry name" value="Homeodomain-like"/>
    <property type="match status" value="2"/>
</dbReference>
<protein>
    <submittedName>
        <fullName evidence="5">AraC family transcriptional regulator</fullName>
    </submittedName>
</protein>
<dbReference type="Gene3D" id="2.60.120.280">
    <property type="entry name" value="Regulatory protein AraC"/>
    <property type="match status" value="1"/>
</dbReference>
<dbReference type="PROSITE" id="PS00041">
    <property type="entry name" value="HTH_ARAC_FAMILY_1"/>
    <property type="match status" value="1"/>
</dbReference>
<evidence type="ECO:0000313" key="5">
    <source>
        <dbReference type="EMBL" id="NDO69691.1"/>
    </source>
</evidence>
<dbReference type="OrthoDB" id="9813413at2"/>
<dbReference type="RefSeq" id="WP_157404226.1">
    <property type="nucleotide sequence ID" value="NZ_VIRB01000079.1"/>
</dbReference>
<dbReference type="SUPFAM" id="SSF51215">
    <property type="entry name" value="Regulatory protein AraC"/>
    <property type="match status" value="1"/>
</dbReference>
<gene>
    <name evidence="5" type="ORF">FMM80_13780</name>
</gene>
<dbReference type="InterPro" id="IPR018060">
    <property type="entry name" value="HTH_AraC"/>
</dbReference>
<dbReference type="InterPro" id="IPR003313">
    <property type="entry name" value="AraC-bd"/>
</dbReference>
<proteinExistence type="predicted"/>
<dbReference type="Gene3D" id="1.10.10.60">
    <property type="entry name" value="Homeodomain-like"/>
    <property type="match status" value="2"/>
</dbReference>
<accession>A0A9X5C8I5</accession>
<dbReference type="PANTHER" id="PTHR43280:SF2">
    <property type="entry name" value="HTH-TYPE TRANSCRIPTIONAL REGULATOR EXSA"/>
    <property type="match status" value="1"/>
</dbReference>
<evidence type="ECO:0000256" key="1">
    <source>
        <dbReference type="ARBA" id="ARBA00023015"/>
    </source>
</evidence>
<dbReference type="GO" id="GO:0003700">
    <property type="term" value="F:DNA-binding transcription factor activity"/>
    <property type="evidence" value="ECO:0007669"/>
    <property type="project" value="InterPro"/>
</dbReference>
<evidence type="ECO:0000256" key="2">
    <source>
        <dbReference type="ARBA" id="ARBA00023125"/>
    </source>
</evidence>
<sequence length="292" mass="33159">MKLISGYTGAGRYKCLADVPEEKTELSLLHCGWESCVREDRHRQDLKEAYVLGFCLNGSGTLGMDRNVYHLEPNDVLLALPGREIWYETEKWKPWTYMWIGFSGICAETILASAGFSGTKPVRKVRCARKIGSYIDRILEAYQTSDEDRLKRNGMLLLIFAELIRDYVQHSAGPEPDFGNPGAVYVKEAVQYIDLHYNQKVRIQELADQLGVNRSYLTSSFQKALGCSPRDYLVRVRMEKAREMLIGTNMQISVVAASVGYSDPLSFSKTFKESYSMSPRTYRKIAGKEEEG</sequence>
<evidence type="ECO:0000313" key="6">
    <source>
        <dbReference type="Proteomes" id="UP000474104"/>
    </source>
</evidence>
<organism evidence="5 6">
    <name type="scientific">Schaedlerella arabinosiphila</name>
    <dbReference type="NCBI Taxonomy" id="2044587"/>
    <lineage>
        <taxon>Bacteria</taxon>
        <taxon>Bacillati</taxon>
        <taxon>Bacillota</taxon>
        <taxon>Clostridia</taxon>
        <taxon>Lachnospirales</taxon>
        <taxon>Lachnospiraceae</taxon>
        <taxon>Schaedlerella</taxon>
    </lineage>
</organism>
<dbReference type="InterPro" id="IPR009057">
    <property type="entry name" value="Homeodomain-like_sf"/>
</dbReference>
<dbReference type="InterPro" id="IPR020449">
    <property type="entry name" value="Tscrpt_reg_AraC-type_HTH"/>
</dbReference>
<dbReference type="GO" id="GO:0043565">
    <property type="term" value="F:sequence-specific DNA binding"/>
    <property type="evidence" value="ECO:0007669"/>
    <property type="project" value="InterPro"/>
</dbReference>
<evidence type="ECO:0000256" key="3">
    <source>
        <dbReference type="ARBA" id="ARBA00023163"/>
    </source>
</evidence>
<name>A0A9X5C8I5_9FIRM</name>
<evidence type="ECO:0000259" key="4">
    <source>
        <dbReference type="PROSITE" id="PS01124"/>
    </source>
</evidence>
<dbReference type="InterPro" id="IPR037923">
    <property type="entry name" value="HTH-like"/>
</dbReference>
<dbReference type="SMART" id="SM00342">
    <property type="entry name" value="HTH_ARAC"/>
    <property type="match status" value="1"/>
</dbReference>
<reference evidence="5 6" key="1">
    <citation type="submission" date="2019-07" db="EMBL/GenBank/DDBJ databases">
        <title>Draft genome sequences of 15 bacterial species constituting the stable defined intestinal microbiota of the GM15 gnotobiotic mouse model.</title>
        <authorList>
            <person name="Elie C."/>
            <person name="Mathieu A."/>
            <person name="Saliou A."/>
            <person name="Darnaud M."/>
            <person name="Leulier F."/>
            <person name="Tamellini A."/>
        </authorList>
    </citation>
    <scope>NUCLEOTIDE SEQUENCE [LARGE SCALE GENOMIC DNA]</scope>
    <source>
        <strain evidence="6">ASF 502</strain>
    </source>
</reference>